<organism evidence="1 2">
    <name type="scientific">Ditylenchus dipsaci</name>
    <dbReference type="NCBI Taxonomy" id="166011"/>
    <lineage>
        <taxon>Eukaryota</taxon>
        <taxon>Metazoa</taxon>
        <taxon>Ecdysozoa</taxon>
        <taxon>Nematoda</taxon>
        <taxon>Chromadorea</taxon>
        <taxon>Rhabditida</taxon>
        <taxon>Tylenchina</taxon>
        <taxon>Tylenchomorpha</taxon>
        <taxon>Sphaerularioidea</taxon>
        <taxon>Anguinidae</taxon>
        <taxon>Anguininae</taxon>
        <taxon>Ditylenchus</taxon>
    </lineage>
</organism>
<protein>
    <submittedName>
        <fullName evidence="2">Uncharacterized protein</fullName>
    </submittedName>
</protein>
<accession>A0A915EQ10</accession>
<dbReference type="AlphaFoldDB" id="A0A915EQ10"/>
<dbReference type="WBParaSite" id="jg8165">
    <property type="protein sequence ID" value="jg8165"/>
    <property type="gene ID" value="jg8165"/>
</dbReference>
<dbReference type="Proteomes" id="UP000887574">
    <property type="component" value="Unplaced"/>
</dbReference>
<proteinExistence type="predicted"/>
<keyword evidence="1" id="KW-1185">Reference proteome</keyword>
<evidence type="ECO:0000313" key="2">
    <source>
        <dbReference type="WBParaSite" id="jg8165"/>
    </source>
</evidence>
<evidence type="ECO:0000313" key="1">
    <source>
        <dbReference type="Proteomes" id="UP000887574"/>
    </source>
</evidence>
<reference evidence="2" key="1">
    <citation type="submission" date="2022-11" db="UniProtKB">
        <authorList>
            <consortium name="WormBaseParasite"/>
        </authorList>
    </citation>
    <scope>IDENTIFICATION</scope>
</reference>
<sequence>MPEMFAQHQKDFPDESLPKYFRVSLSGFGSTGDECSDSNPSVEYNATNSECSYVVLRVDDGEDVMLYSVKKPNGKVVESGKLHKNTQEPEKCVESAICGQGVLNDASLKKEGERLRRLLWDSEDFWLDVKDTQQILNPLSSAIVAIEGNELNSRRIFQNMEKVDDIHLADQDLDKHDVIQDAVCLQVHTGPLALTPGKEGTYIEHLLYKGRAMAVFTSGVTLQV</sequence>
<name>A0A915EQ10_9BILA</name>